<name>A0AAE1GMI1_PETCI</name>
<gene>
    <name evidence="2" type="ORF">Pcinc_001840</name>
</gene>
<feature type="region of interest" description="Disordered" evidence="1">
    <location>
        <begin position="1"/>
        <end position="76"/>
    </location>
</feature>
<accession>A0AAE1GMI1</accession>
<keyword evidence="3" id="KW-1185">Reference proteome</keyword>
<dbReference type="Proteomes" id="UP001286313">
    <property type="component" value="Unassembled WGS sequence"/>
</dbReference>
<comment type="caution">
    <text evidence="2">The sequence shown here is derived from an EMBL/GenBank/DDBJ whole genome shotgun (WGS) entry which is preliminary data.</text>
</comment>
<evidence type="ECO:0000313" key="2">
    <source>
        <dbReference type="EMBL" id="KAK3894379.1"/>
    </source>
</evidence>
<evidence type="ECO:0000256" key="1">
    <source>
        <dbReference type="SAM" id="MobiDB-lite"/>
    </source>
</evidence>
<reference evidence="2" key="1">
    <citation type="submission" date="2023-10" db="EMBL/GenBank/DDBJ databases">
        <title>Genome assemblies of two species of porcelain crab, Petrolisthes cinctipes and Petrolisthes manimaculis (Anomura: Porcellanidae).</title>
        <authorList>
            <person name="Angst P."/>
        </authorList>
    </citation>
    <scope>NUCLEOTIDE SEQUENCE</scope>
    <source>
        <strain evidence="2">PB745_01</strain>
        <tissue evidence="2">Gill</tissue>
    </source>
</reference>
<dbReference type="AlphaFoldDB" id="A0AAE1GMI1"/>
<evidence type="ECO:0000313" key="3">
    <source>
        <dbReference type="Proteomes" id="UP001286313"/>
    </source>
</evidence>
<protein>
    <submittedName>
        <fullName evidence="2">Uncharacterized protein</fullName>
    </submittedName>
</protein>
<organism evidence="2 3">
    <name type="scientific">Petrolisthes cinctipes</name>
    <name type="common">Flat porcelain crab</name>
    <dbReference type="NCBI Taxonomy" id="88211"/>
    <lineage>
        <taxon>Eukaryota</taxon>
        <taxon>Metazoa</taxon>
        <taxon>Ecdysozoa</taxon>
        <taxon>Arthropoda</taxon>
        <taxon>Crustacea</taxon>
        <taxon>Multicrustacea</taxon>
        <taxon>Malacostraca</taxon>
        <taxon>Eumalacostraca</taxon>
        <taxon>Eucarida</taxon>
        <taxon>Decapoda</taxon>
        <taxon>Pleocyemata</taxon>
        <taxon>Anomura</taxon>
        <taxon>Galatheoidea</taxon>
        <taxon>Porcellanidae</taxon>
        <taxon>Petrolisthes</taxon>
    </lineage>
</organism>
<proteinExistence type="predicted"/>
<sequence length="76" mass="8018">MSRPPAPIHQNKTWASRDHAHHNPLTRPCALTCDHHPPPPPPSPATTGSPGESKQNSSCLAGGHFAHQGPLAGDNH</sequence>
<dbReference type="EMBL" id="JAWQEG010000113">
    <property type="protein sequence ID" value="KAK3894379.1"/>
    <property type="molecule type" value="Genomic_DNA"/>
</dbReference>